<protein>
    <submittedName>
        <fullName evidence="9">Gnk2-homologous domain</fullName>
    </submittedName>
</protein>
<evidence type="ECO:0000256" key="3">
    <source>
        <dbReference type="ARBA" id="ARBA00022729"/>
    </source>
</evidence>
<comment type="similarity">
    <text evidence="5">Belongs to the cysteine-rich repeat secretory protein family.</text>
</comment>
<evidence type="ECO:0000256" key="4">
    <source>
        <dbReference type="ARBA" id="ARBA00022737"/>
    </source>
</evidence>
<keyword evidence="3 7" id="KW-0732">Signal</keyword>
<feature type="transmembrane region" description="Helical" evidence="6">
    <location>
        <begin position="272"/>
        <end position="292"/>
    </location>
</feature>
<keyword evidence="10" id="KW-1185">Reference proteome</keyword>
<proteinExistence type="inferred from homology"/>
<comment type="subcellular location">
    <subcellularLocation>
        <location evidence="1">Secreted</location>
    </subcellularLocation>
</comment>
<accession>A0AAN8Z456</accession>
<dbReference type="InterPro" id="IPR050581">
    <property type="entry name" value="CRR_secretory_protein"/>
</dbReference>
<dbReference type="Pfam" id="PF01657">
    <property type="entry name" value="Stress-antifung"/>
    <property type="match status" value="2"/>
</dbReference>
<name>A0AAN8Z456_9MAGN</name>
<sequence>MFYFKLLLILSLHSLSTSSDLSSLLSLNCVPPPKPPPIINKTIQTLFHNLTTQLPKPRFATSIITSQTNQFSGLMQCRSDLSQAQCNICTQTASNTILSLCPYSLSVTAWFDGCCVQYSPGSTSSDLVNNTQKISCSNKTGIINRAQFEPVLETLLLKLRAEVSFPTHHNFAKGEIKFGSNNTVYAVVECLRFLSPKECDGCARRGMERLQEHCGGKEGGYVVLGFCIVRFESDPFFFSLSSEANRSDTGGKGYWEKGSVGYVGESREKMVVLAWGIGVVCILVVVCLWWFLKRTVVNRAKVGSSSMVGDDAGDSVQANL</sequence>
<dbReference type="CDD" id="cd23509">
    <property type="entry name" value="Gnk2-like"/>
    <property type="match status" value="2"/>
</dbReference>
<keyword evidence="6" id="KW-1133">Transmembrane helix</keyword>
<evidence type="ECO:0000313" key="9">
    <source>
        <dbReference type="EMBL" id="KAK6922035.1"/>
    </source>
</evidence>
<comment type="caution">
    <text evidence="9">The sequence shown here is derived from an EMBL/GenBank/DDBJ whole genome shotgun (WGS) entry which is preliminary data.</text>
</comment>
<evidence type="ECO:0000256" key="5">
    <source>
        <dbReference type="ARBA" id="ARBA00038515"/>
    </source>
</evidence>
<feature type="signal peptide" evidence="7">
    <location>
        <begin position="1"/>
        <end position="18"/>
    </location>
</feature>
<keyword evidence="6" id="KW-0472">Membrane</keyword>
<feature type="chain" id="PRO_5042961072" evidence="7">
    <location>
        <begin position="19"/>
        <end position="320"/>
    </location>
</feature>
<keyword evidence="4" id="KW-0677">Repeat</keyword>
<gene>
    <name evidence="9" type="ORF">RJ641_012542</name>
</gene>
<feature type="domain" description="Gnk2-homologous" evidence="8">
    <location>
        <begin position="21"/>
        <end position="123"/>
    </location>
</feature>
<dbReference type="InterPro" id="IPR038408">
    <property type="entry name" value="GNK2_sf"/>
</dbReference>
<keyword evidence="6" id="KW-0812">Transmembrane</keyword>
<evidence type="ECO:0000256" key="7">
    <source>
        <dbReference type="SAM" id="SignalP"/>
    </source>
</evidence>
<evidence type="ECO:0000259" key="8">
    <source>
        <dbReference type="PROSITE" id="PS51473"/>
    </source>
</evidence>
<dbReference type="PROSITE" id="PS51473">
    <property type="entry name" value="GNK2"/>
    <property type="match status" value="2"/>
</dbReference>
<feature type="domain" description="Gnk2-homologous" evidence="8">
    <location>
        <begin position="130"/>
        <end position="236"/>
    </location>
</feature>
<dbReference type="Gene3D" id="3.30.430.20">
    <property type="entry name" value="Gnk2 domain, C-X8-C-X2-C motif"/>
    <property type="match status" value="2"/>
</dbReference>
<reference evidence="9 10" key="1">
    <citation type="submission" date="2023-12" db="EMBL/GenBank/DDBJ databases">
        <title>A high-quality genome assembly for Dillenia turbinata (Dilleniales).</title>
        <authorList>
            <person name="Chanderbali A."/>
        </authorList>
    </citation>
    <scope>NUCLEOTIDE SEQUENCE [LARGE SCALE GENOMIC DNA]</scope>
    <source>
        <strain evidence="9">LSX21</strain>
        <tissue evidence="9">Leaf</tissue>
    </source>
</reference>
<evidence type="ECO:0000256" key="1">
    <source>
        <dbReference type="ARBA" id="ARBA00004613"/>
    </source>
</evidence>
<dbReference type="Proteomes" id="UP001370490">
    <property type="component" value="Unassembled WGS sequence"/>
</dbReference>
<dbReference type="EMBL" id="JBAMMX010000019">
    <property type="protein sequence ID" value="KAK6922035.1"/>
    <property type="molecule type" value="Genomic_DNA"/>
</dbReference>
<evidence type="ECO:0000313" key="10">
    <source>
        <dbReference type="Proteomes" id="UP001370490"/>
    </source>
</evidence>
<dbReference type="PANTHER" id="PTHR32411">
    <property type="entry name" value="CYSTEINE-RICH REPEAT SECRETORY PROTEIN 38-RELATED"/>
    <property type="match status" value="1"/>
</dbReference>
<organism evidence="9 10">
    <name type="scientific">Dillenia turbinata</name>
    <dbReference type="NCBI Taxonomy" id="194707"/>
    <lineage>
        <taxon>Eukaryota</taxon>
        <taxon>Viridiplantae</taxon>
        <taxon>Streptophyta</taxon>
        <taxon>Embryophyta</taxon>
        <taxon>Tracheophyta</taxon>
        <taxon>Spermatophyta</taxon>
        <taxon>Magnoliopsida</taxon>
        <taxon>eudicotyledons</taxon>
        <taxon>Gunneridae</taxon>
        <taxon>Pentapetalae</taxon>
        <taxon>Dilleniales</taxon>
        <taxon>Dilleniaceae</taxon>
        <taxon>Dillenia</taxon>
    </lineage>
</organism>
<evidence type="ECO:0000256" key="2">
    <source>
        <dbReference type="ARBA" id="ARBA00022525"/>
    </source>
</evidence>
<dbReference type="AlphaFoldDB" id="A0AAN8Z456"/>
<keyword evidence="2" id="KW-0964">Secreted</keyword>
<evidence type="ECO:0000256" key="6">
    <source>
        <dbReference type="SAM" id="Phobius"/>
    </source>
</evidence>
<dbReference type="GO" id="GO:0005576">
    <property type="term" value="C:extracellular region"/>
    <property type="evidence" value="ECO:0007669"/>
    <property type="project" value="UniProtKB-SubCell"/>
</dbReference>
<dbReference type="PANTHER" id="PTHR32411:SF43">
    <property type="entry name" value="CYSTEINE-RICH REPEAT SECRETORY PROTEIN 38"/>
    <property type="match status" value="1"/>
</dbReference>
<dbReference type="InterPro" id="IPR002902">
    <property type="entry name" value="GNK2"/>
</dbReference>